<dbReference type="RefSeq" id="WP_125640634.1">
    <property type="nucleotide sequence ID" value="NZ_JBHSSJ010000004.1"/>
</dbReference>
<reference evidence="4" key="1">
    <citation type="journal article" date="2019" name="Int. J. Syst. Evol. Microbiol.">
        <title>The Global Catalogue of Microorganisms (GCM) 10K type strain sequencing project: providing services to taxonomists for standard genome sequencing and annotation.</title>
        <authorList>
            <consortium name="The Broad Institute Genomics Platform"/>
            <consortium name="The Broad Institute Genome Sequencing Center for Infectious Disease"/>
            <person name="Wu L."/>
            <person name="Ma J."/>
        </authorList>
    </citation>
    <scope>NUCLEOTIDE SEQUENCE [LARGE SCALE GENOMIC DNA]</scope>
    <source>
        <strain evidence="4">CCM 8907</strain>
    </source>
</reference>
<dbReference type="Proteomes" id="UP001596191">
    <property type="component" value="Unassembled WGS sequence"/>
</dbReference>
<sequence length="119" mass="13796">MLANRIKELRKQLKLSQRELADLLKVSQQTVASWETHQSEPSYDMMLHLATFFGVTLDDLLGRHDNQAPSQPSSSHDLQKFLQDHQGLLTYGGEELTEIEREQLRVAISTIFWKRPLHQ</sequence>
<keyword evidence="4" id="KW-1185">Reference proteome</keyword>
<dbReference type="SUPFAM" id="SSF47413">
    <property type="entry name" value="lambda repressor-like DNA-binding domains"/>
    <property type="match status" value="1"/>
</dbReference>
<keyword evidence="1" id="KW-0238">DNA-binding</keyword>
<evidence type="ECO:0000313" key="3">
    <source>
        <dbReference type="EMBL" id="MFC6274862.1"/>
    </source>
</evidence>
<dbReference type="Gene3D" id="1.10.260.40">
    <property type="entry name" value="lambda repressor-like DNA-binding domains"/>
    <property type="match status" value="1"/>
</dbReference>
<dbReference type="InterPro" id="IPR010982">
    <property type="entry name" value="Lambda_DNA-bd_dom_sf"/>
</dbReference>
<accession>A0ABW1TMB3</accession>
<organism evidence="3 4">
    <name type="scientific">Levilactobacillus tangyuanensis</name>
    <dbReference type="NCBI Taxonomy" id="2486021"/>
    <lineage>
        <taxon>Bacteria</taxon>
        <taxon>Bacillati</taxon>
        <taxon>Bacillota</taxon>
        <taxon>Bacilli</taxon>
        <taxon>Lactobacillales</taxon>
        <taxon>Lactobacillaceae</taxon>
        <taxon>Levilactobacillus</taxon>
    </lineage>
</organism>
<dbReference type="SMART" id="SM00530">
    <property type="entry name" value="HTH_XRE"/>
    <property type="match status" value="1"/>
</dbReference>
<evidence type="ECO:0000313" key="4">
    <source>
        <dbReference type="Proteomes" id="UP001596191"/>
    </source>
</evidence>
<proteinExistence type="predicted"/>
<gene>
    <name evidence="3" type="ORF">ACFQET_04950</name>
</gene>
<comment type="caution">
    <text evidence="3">The sequence shown here is derived from an EMBL/GenBank/DDBJ whole genome shotgun (WGS) entry which is preliminary data.</text>
</comment>
<evidence type="ECO:0000259" key="2">
    <source>
        <dbReference type="PROSITE" id="PS50943"/>
    </source>
</evidence>
<protein>
    <submittedName>
        <fullName evidence="3">Helix-turn-helix domain-containing protein</fullName>
    </submittedName>
</protein>
<dbReference type="PROSITE" id="PS50943">
    <property type="entry name" value="HTH_CROC1"/>
    <property type="match status" value="1"/>
</dbReference>
<dbReference type="EMBL" id="JBHSSJ010000004">
    <property type="protein sequence ID" value="MFC6274862.1"/>
    <property type="molecule type" value="Genomic_DNA"/>
</dbReference>
<dbReference type="PANTHER" id="PTHR46558:SF11">
    <property type="entry name" value="HTH-TYPE TRANSCRIPTIONAL REGULATOR XRE"/>
    <property type="match status" value="1"/>
</dbReference>
<dbReference type="CDD" id="cd00093">
    <property type="entry name" value="HTH_XRE"/>
    <property type="match status" value="1"/>
</dbReference>
<feature type="domain" description="HTH cro/C1-type" evidence="2">
    <location>
        <begin position="6"/>
        <end position="60"/>
    </location>
</feature>
<dbReference type="InterPro" id="IPR001387">
    <property type="entry name" value="Cro/C1-type_HTH"/>
</dbReference>
<dbReference type="PANTHER" id="PTHR46558">
    <property type="entry name" value="TRACRIPTIONAL REGULATORY PROTEIN-RELATED-RELATED"/>
    <property type="match status" value="1"/>
</dbReference>
<name>A0ABW1TMB3_9LACO</name>
<evidence type="ECO:0000256" key="1">
    <source>
        <dbReference type="ARBA" id="ARBA00023125"/>
    </source>
</evidence>
<dbReference type="Pfam" id="PF01381">
    <property type="entry name" value="HTH_3"/>
    <property type="match status" value="1"/>
</dbReference>